<dbReference type="KEGG" id="haad:MW046_00925"/>
<dbReference type="RefSeq" id="WP_247993699.1">
    <property type="nucleotide sequence ID" value="NZ_CP096019.1"/>
</dbReference>
<keyword evidence="1 7" id="KW-0690">Ribosome biogenesis</keyword>
<comment type="subunit">
    <text evidence="7">Interacts with uS11. Not a structural component of 40S pre-ribosomes, but transiently interacts with them by binding to uS11.</text>
</comment>
<dbReference type="GO" id="GO:0004017">
    <property type="term" value="F:AMP kinase activity"/>
    <property type="evidence" value="ECO:0007669"/>
    <property type="project" value="UniProtKB-UniRule"/>
</dbReference>
<dbReference type="GO" id="GO:0016887">
    <property type="term" value="F:ATP hydrolysis activity"/>
    <property type="evidence" value="ECO:0007669"/>
    <property type="project" value="InterPro"/>
</dbReference>
<comment type="catalytic activity">
    <reaction evidence="7">
        <text>ATP + H2O = ADP + phosphate + H(+)</text>
        <dbReference type="Rhea" id="RHEA:13065"/>
        <dbReference type="ChEBI" id="CHEBI:15377"/>
        <dbReference type="ChEBI" id="CHEBI:15378"/>
        <dbReference type="ChEBI" id="CHEBI:30616"/>
        <dbReference type="ChEBI" id="CHEBI:43474"/>
        <dbReference type="ChEBI" id="CHEBI:456216"/>
    </reaction>
</comment>
<keyword evidence="4 7" id="KW-0547">Nucleotide-binding</keyword>
<dbReference type="GO" id="GO:0005524">
    <property type="term" value="F:ATP binding"/>
    <property type="evidence" value="ECO:0007669"/>
    <property type="project" value="UniProtKB-UniRule"/>
</dbReference>
<feature type="region of interest" description="LID" evidence="7">
    <location>
        <begin position="95"/>
        <end position="105"/>
    </location>
</feature>
<feature type="binding site" evidence="7">
    <location>
        <position position="14"/>
    </location>
    <ligand>
        <name>ATP</name>
        <dbReference type="ChEBI" id="CHEBI:30616"/>
    </ligand>
</feature>
<keyword evidence="3 7" id="KW-0808">Transferase</keyword>
<evidence type="ECO:0000256" key="4">
    <source>
        <dbReference type="ARBA" id="ARBA00022741"/>
    </source>
</evidence>
<sequence>MKLAITGTPGTGKTTAAQLLEPDVVHLNEVIRERGLYTETDDTRDSRVVDFDQTEAWLAEREPTIVESHLAHHFEAERVVVLRCHPEKLRRRLRERGESEASAEENAEAEALDVILVEALDRHADVYEIDTTDQDPSAVATEINRVLADERKPSAGNVDFTDYL</sequence>
<evidence type="ECO:0000256" key="2">
    <source>
        <dbReference type="ARBA" id="ARBA00022552"/>
    </source>
</evidence>
<dbReference type="GO" id="GO:0042274">
    <property type="term" value="P:ribosomal small subunit biogenesis"/>
    <property type="evidence" value="ECO:0007669"/>
    <property type="project" value="UniProtKB-UniRule"/>
</dbReference>
<feature type="binding site" evidence="7">
    <location>
        <position position="12"/>
    </location>
    <ligand>
        <name>ATP</name>
        <dbReference type="ChEBI" id="CHEBI:30616"/>
    </ligand>
</feature>
<comment type="function">
    <text evidence="7">Broad-specificity nucleoside monophosphate (NMP) kinase that catalyzes the reversible transfer of the terminal phosphate group between nucleoside triphosphates and monophosphates. Has also ATPase activity. Involved in the late maturation steps of the 30S ribosomal particles, specifically 16S rRNA maturation. While NMP activity is not required for ribosome maturation, ATPase activity is. Associates transiently with small ribosomal subunit protein uS11. ATP hydrolysis breaks the interaction with uS11. May temporarily remove uS11 from the ribosome to enable a conformational change of the ribosomal RNA that is needed for the final maturation step of the small ribosomal subunit.</text>
</comment>
<gene>
    <name evidence="8" type="ORF">MW046_00925</name>
</gene>
<dbReference type="SUPFAM" id="SSF52540">
    <property type="entry name" value="P-loop containing nucleoside triphosphate hydrolases"/>
    <property type="match status" value="1"/>
</dbReference>
<dbReference type="InterPro" id="IPR020618">
    <property type="entry name" value="Adenyl_kinase_AK6"/>
</dbReference>
<reference evidence="8" key="1">
    <citation type="submission" date="2022-04" db="EMBL/GenBank/DDBJ databases">
        <title>Halocatena sp. nov., isolated from a salt lake.</title>
        <authorList>
            <person name="Cui H.-L."/>
        </authorList>
    </citation>
    <scope>NUCLEOTIDE SEQUENCE</scope>
    <source>
        <strain evidence="8">AD-1</strain>
    </source>
</reference>
<keyword evidence="9" id="KW-1185">Reference proteome</keyword>
<proteinExistence type="inferred from homology"/>
<dbReference type="Pfam" id="PF13238">
    <property type="entry name" value="AAA_18"/>
    <property type="match status" value="1"/>
</dbReference>
<feature type="binding site" evidence="7">
    <location>
        <position position="13"/>
    </location>
    <ligand>
        <name>ATP</name>
        <dbReference type="ChEBI" id="CHEBI:30616"/>
    </ligand>
</feature>
<keyword evidence="6 7" id="KW-0067">ATP-binding</keyword>
<comment type="similarity">
    <text evidence="7">Belongs to the adenylate kinase family. AK6 subfamily.</text>
</comment>
<protein>
    <recommendedName>
        <fullName evidence="7">Putative adenylate kinase</fullName>
        <shortName evidence="7">AK</shortName>
        <ecNumber evidence="7">2.7.4.3</ecNumber>
    </recommendedName>
    <alternativeName>
        <fullName evidence="7">ATP-AMP transphosphorylase</fullName>
    </alternativeName>
</protein>
<dbReference type="AlphaFoldDB" id="A0A8U0A2K8"/>
<feature type="binding site" evidence="7">
    <location>
        <position position="15"/>
    </location>
    <ligand>
        <name>ATP</name>
        <dbReference type="ChEBI" id="CHEBI:30616"/>
    </ligand>
</feature>
<keyword evidence="2 7" id="KW-0698">rRNA processing</keyword>
<evidence type="ECO:0000256" key="3">
    <source>
        <dbReference type="ARBA" id="ARBA00022679"/>
    </source>
</evidence>
<evidence type="ECO:0000313" key="8">
    <source>
        <dbReference type="EMBL" id="UPM43029.1"/>
    </source>
</evidence>
<evidence type="ECO:0000256" key="7">
    <source>
        <dbReference type="HAMAP-Rule" id="MF_00039"/>
    </source>
</evidence>
<dbReference type="PANTHER" id="PTHR12595">
    <property type="entry name" value="POS9-ACTIVATING FACTOR FAP7-RELATED"/>
    <property type="match status" value="1"/>
</dbReference>
<dbReference type="PANTHER" id="PTHR12595:SF0">
    <property type="entry name" value="ADENYLATE KINASE ISOENZYME 6"/>
    <property type="match status" value="1"/>
</dbReference>
<evidence type="ECO:0000256" key="5">
    <source>
        <dbReference type="ARBA" id="ARBA00022777"/>
    </source>
</evidence>
<evidence type="ECO:0000256" key="1">
    <source>
        <dbReference type="ARBA" id="ARBA00022517"/>
    </source>
</evidence>
<dbReference type="EMBL" id="CP096019">
    <property type="protein sequence ID" value="UPM43029.1"/>
    <property type="molecule type" value="Genomic_DNA"/>
</dbReference>
<feature type="binding site" evidence="7">
    <location>
        <position position="10"/>
    </location>
    <ligand>
        <name>ATP</name>
        <dbReference type="ChEBI" id="CHEBI:30616"/>
    </ligand>
</feature>
<dbReference type="EC" id="2.7.4.3" evidence="7"/>
<dbReference type="HAMAP" id="MF_00039">
    <property type="entry name" value="Adenylate_kinase_AK6"/>
    <property type="match status" value="1"/>
</dbReference>
<evidence type="ECO:0000313" key="9">
    <source>
        <dbReference type="Proteomes" id="UP000831768"/>
    </source>
</evidence>
<dbReference type="GeneID" id="71926566"/>
<organism evidence="8 9">
    <name type="scientific">Halocatena salina</name>
    <dbReference type="NCBI Taxonomy" id="2934340"/>
    <lineage>
        <taxon>Archaea</taxon>
        <taxon>Methanobacteriati</taxon>
        <taxon>Methanobacteriota</taxon>
        <taxon>Stenosarchaea group</taxon>
        <taxon>Halobacteria</taxon>
        <taxon>Halobacteriales</taxon>
        <taxon>Natronomonadaceae</taxon>
        <taxon>Halocatena</taxon>
    </lineage>
</organism>
<keyword evidence="5 7" id="KW-0418">Kinase</keyword>
<dbReference type="GO" id="GO:0006364">
    <property type="term" value="P:rRNA processing"/>
    <property type="evidence" value="ECO:0007669"/>
    <property type="project" value="UniProtKB-KW"/>
</dbReference>
<dbReference type="InterPro" id="IPR027417">
    <property type="entry name" value="P-loop_NTPase"/>
</dbReference>
<comment type="caution">
    <text evidence="7">Lacks conserved residue(s) required for the propagation of feature annotation.</text>
</comment>
<evidence type="ECO:0000256" key="6">
    <source>
        <dbReference type="ARBA" id="ARBA00022840"/>
    </source>
</evidence>
<accession>A0A8U0A2K8</accession>
<dbReference type="Proteomes" id="UP000831768">
    <property type="component" value="Chromosome"/>
</dbReference>
<name>A0A8U0A2K8_9EURY</name>
<dbReference type="Gene3D" id="3.40.50.300">
    <property type="entry name" value="P-loop containing nucleotide triphosphate hydrolases"/>
    <property type="match status" value="1"/>
</dbReference>
<feature type="binding site" evidence="7">
    <location>
        <position position="96"/>
    </location>
    <ligand>
        <name>ATP</name>
        <dbReference type="ChEBI" id="CHEBI:30616"/>
    </ligand>
</feature>
<comment type="catalytic activity">
    <reaction evidence="7">
        <text>AMP + ATP = 2 ADP</text>
        <dbReference type="Rhea" id="RHEA:12973"/>
        <dbReference type="ChEBI" id="CHEBI:30616"/>
        <dbReference type="ChEBI" id="CHEBI:456215"/>
        <dbReference type="ChEBI" id="CHEBI:456216"/>
        <dbReference type="EC" id="2.7.4.3"/>
    </reaction>
</comment>